<accession>A0A9Y1BMT1</accession>
<protein>
    <submittedName>
        <fullName evidence="1">Uncharacterized protein</fullName>
    </submittedName>
</protein>
<evidence type="ECO:0000313" key="1">
    <source>
        <dbReference type="EMBL" id="UJG41941.1"/>
    </source>
</evidence>
<gene>
    <name evidence="1" type="ORF">K9W45_05615</name>
</gene>
<organism evidence="1">
    <name type="scientific">Candidatus Heimdallarchaeum aukensis</name>
    <dbReference type="NCBI Taxonomy" id="2876573"/>
    <lineage>
        <taxon>Archaea</taxon>
        <taxon>Promethearchaeati</taxon>
        <taxon>Candidatus Heimdallarchaeota</taxon>
        <taxon>Candidatus Heimdallarchaeia (ex Rinke et al. 2021) (nom. nud.)</taxon>
        <taxon>Candidatus Heimdallarchaeales</taxon>
        <taxon>Candidatus Heimdallarchaeaceae</taxon>
        <taxon>Candidatus Heimdallarchaeum</taxon>
    </lineage>
</organism>
<reference evidence="1" key="1">
    <citation type="journal article" date="2022" name="Nat. Microbiol.">
        <title>Unique mobile elements and scalable gene flow at the prokaryote-eukaryote boundary revealed by circularized Asgard archaea genomes.</title>
        <authorList>
            <person name="Wu F."/>
            <person name="Speth D.R."/>
            <person name="Philosof A."/>
            <person name="Cremiere A."/>
            <person name="Narayanan A."/>
            <person name="Barco R.A."/>
            <person name="Connon S.A."/>
            <person name="Amend J.P."/>
            <person name="Antoshechkin I.A."/>
            <person name="Orphan V.J."/>
        </authorList>
    </citation>
    <scope>NUCLEOTIDE SEQUENCE</scope>
    <source>
        <strain evidence="1">PM71</strain>
    </source>
</reference>
<dbReference type="EMBL" id="CP084166">
    <property type="protein sequence ID" value="UJG41941.1"/>
    <property type="molecule type" value="Genomic_DNA"/>
</dbReference>
<proteinExistence type="predicted"/>
<dbReference type="Proteomes" id="UP001201020">
    <property type="component" value="Chromosome"/>
</dbReference>
<sequence length="140" mass="15571">MTEPIWGYDISSPSFKVLWLGDDISSIKQMFASILFRDTGIKGVVAKISNLEGNLKAQLSLLIDENPVIEKEFTNTKEGEISFLLEKTVFPQRKVEVILQVQNGKMGVFSTSVGTGMGFILKKNDENYYPSSNFSIGVLI</sequence>
<dbReference type="AlphaFoldDB" id="A0A9Y1BMT1"/>
<name>A0A9Y1BMT1_9ARCH</name>